<organism evidence="2 3">
    <name type="scientific">Cladosporium halotolerans</name>
    <dbReference type="NCBI Taxonomy" id="1052096"/>
    <lineage>
        <taxon>Eukaryota</taxon>
        <taxon>Fungi</taxon>
        <taxon>Dikarya</taxon>
        <taxon>Ascomycota</taxon>
        <taxon>Pezizomycotina</taxon>
        <taxon>Dothideomycetes</taxon>
        <taxon>Dothideomycetidae</taxon>
        <taxon>Cladosporiales</taxon>
        <taxon>Cladosporiaceae</taxon>
        <taxon>Cladosporium</taxon>
    </lineage>
</organism>
<keyword evidence="3" id="KW-1185">Reference proteome</keyword>
<accession>A0AB34L105</accession>
<name>A0AB34L105_9PEZI</name>
<evidence type="ECO:0000313" key="3">
    <source>
        <dbReference type="Proteomes" id="UP000803884"/>
    </source>
</evidence>
<feature type="compositionally biased region" description="Polar residues" evidence="1">
    <location>
        <begin position="68"/>
        <end position="79"/>
    </location>
</feature>
<feature type="compositionally biased region" description="Polar residues" evidence="1">
    <location>
        <begin position="1"/>
        <end position="10"/>
    </location>
</feature>
<reference evidence="2 3" key="1">
    <citation type="journal article" date="2020" name="Microbiol. Resour. Announc.">
        <title>Draft Genome Sequence of a Cladosporium Species Isolated from the Mesophotic Ascidian Didemnum maculosum.</title>
        <authorList>
            <person name="Gioti A."/>
            <person name="Siaperas R."/>
            <person name="Nikolaivits E."/>
            <person name="Le Goff G."/>
            <person name="Ouazzani J."/>
            <person name="Kotoulas G."/>
            <person name="Topakas E."/>
        </authorList>
    </citation>
    <scope>NUCLEOTIDE SEQUENCE [LARGE SCALE GENOMIC DNA]</scope>
    <source>
        <strain evidence="2 3">TM138-S3</strain>
    </source>
</reference>
<comment type="caution">
    <text evidence="2">The sequence shown here is derived from an EMBL/GenBank/DDBJ whole genome shotgun (WGS) entry which is preliminary data.</text>
</comment>
<dbReference type="AlphaFoldDB" id="A0AB34L105"/>
<proteinExistence type="predicted"/>
<gene>
    <name evidence="2" type="ORF">WHR41_01133</name>
</gene>
<dbReference type="RefSeq" id="XP_069233296.1">
    <property type="nucleotide sequence ID" value="XM_069369739.1"/>
</dbReference>
<feature type="compositionally biased region" description="Basic and acidic residues" evidence="1">
    <location>
        <begin position="225"/>
        <end position="241"/>
    </location>
</feature>
<evidence type="ECO:0000256" key="1">
    <source>
        <dbReference type="SAM" id="MobiDB-lite"/>
    </source>
</evidence>
<evidence type="ECO:0000313" key="2">
    <source>
        <dbReference type="EMBL" id="KAL1590191.1"/>
    </source>
</evidence>
<sequence length="462" mass="51749">MQYPIEQSTDLAHAAGLDRQRAWRRVQAQAPSGPSVTSAAHHVPRGPPREQSRGDHMLETESHGPEGSNASSNHPSTPERSQRLKPTAFTVPRATTPFNEAVASWSPITPTHDRHSEELPSRLGNMATSRHSEDRGMTPGEQPSCIEDIWTSRPAESGDWDPNTLSSTDNTESVLDRVVSAPQGHCRASPLASPRTLGRRNFSNPGYSTPTSGPSKLRQMTRSKTPGEHYADKNQAEKRTGTENVEDDICFQSVIEAWQKSSPLPTQESHGSLASFHSQEIQALRSEAGLEPLREHIPGNERHPNHHYTWNTKKLMCRRIHNPGVVLPALPSPTLGKSTNMAEYADEFFISNPYTDEPRGPERCVSCQGFCCRFSDMVVRTQTRDTDIFLVNERHRIQDLVAKLRVTKPNGIEEWSSFLTCSQCERRFCPDCIVLCSEELCQEPVCVDCREARQLCRIHNMF</sequence>
<protein>
    <submittedName>
        <fullName evidence="2">Uncharacterized protein</fullName>
    </submittedName>
</protein>
<dbReference type="Proteomes" id="UP000803884">
    <property type="component" value="Unassembled WGS sequence"/>
</dbReference>
<dbReference type="EMBL" id="JAAQHG020000003">
    <property type="protein sequence ID" value="KAL1590191.1"/>
    <property type="molecule type" value="Genomic_DNA"/>
</dbReference>
<dbReference type="GeneID" id="96002577"/>
<feature type="region of interest" description="Disordered" evidence="1">
    <location>
        <begin position="181"/>
        <end position="244"/>
    </location>
</feature>
<feature type="region of interest" description="Disordered" evidence="1">
    <location>
        <begin position="1"/>
        <end position="85"/>
    </location>
</feature>
<feature type="compositionally biased region" description="Polar residues" evidence="1">
    <location>
        <begin position="201"/>
        <end position="224"/>
    </location>
</feature>
<feature type="compositionally biased region" description="Basic and acidic residues" evidence="1">
    <location>
        <begin position="47"/>
        <end position="64"/>
    </location>
</feature>